<gene>
    <name evidence="1" type="ORF">OGZ51_06900</name>
</gene>
<evidence type="ECO:0000313" key="2">
    <source>
        <dbReference type="Proteomes" id="UP001152614"/>
    </source>
</evidence>
<protein>
    <submittedName>
        <fullName evidence="1">Uncharacterized protein</fullName>
    </submittedName>
</protein>
<dbReference type="Proteomes" id="UP001152614">
    <property type="component" value="Unassembled WGS sequence"/>
</dbReference>
<proteinExistence type="predicted"/>
<accession>A0A9X4S846</accession>
<sequence>MTHSSISQSLKHQLDSMIHSLATQSENYTSQSQDFTRNRKLNFVLETPTASAITKARNKIKIEAFKSLFYGTQSQETSNKTFKDFHL</sequence>
<evidence type="ECO:0000313" key="1">
    <source>
        <dbReference type="EMBL" id="MDG4983869.1"/>
    </source>
</evidence>
<dbReference type="RefSeq" id="WP_278228918.1">
    <property type="nucleotide sequence ID" value="NZ_JAOWLY010000005.1"/>
</dbReference>
<organism evidence="1 2">
    <name type="scientific">Lactococcus lactis</name>
    <dbReference type="NCBI Taxonomy" id="1358"/>
    <lineage>
        <taxon>Bacteria</taxon>
        <taxon>Bacillati</taxon>
        <taxon>Bacillota</taxon>
        <taxon>Bacilli</taxon>
        <taxon>Lactobacillales</taxon>
        <taxon>Streptococcaceae</taxon>
        <taxon>Lactococcus</taxon>
    </lineage>
</organism>
<comment type="caution">
    <text evidence="1">The sequence shown here is derived from an EMBL/GenBank/DDBJ whole genome shotgun (WGS) entry which is preliminary data.</text>
</comment>
<dbReference type="EMBL" id="JAOWLY010000005">
    <property type="protein sequence ID" value="MDG4983869.1"/>
    <property type="molecule type" value="Genomic_DNA"/>
</dbReference>
<reference evidence="1" key="2">
    <citation type="journal article" date="2023" name="Food Microbiol.">
        <title>Evaluation of the fermentation potential of lactic acid bacteria isolated from herbs, fruits and vegetables as starter cultures in nut-based milk alternatives.</title>
        <authorList>
            <person name="Huang W."/>
            <person name="Dong A."/>
            <person name="Pham H.T."/>
            <person name="Zhou C."/>
            <person name="Huo Z."/>
            <person name="Watjen A.P."/>
            <person name="Prakash S."/>
            <person name="Bang-Berthelsen C.H."/>
            <person name="Turner M.S."/>
        </authorList>
    </citation>
    <scope>NUCLEOTIDE SEQUENCE</scope>
    <source>
        <strain evidence="1">3</strain>
    </source>
</reference>
<name>A0A9X4S846_9LACT</name>
<dbReference type="AlphaFoldDB" id="A0A9X4S846"/>
<reference evidence="1" key="1">
    <citation type="submission" date="2022-10" db="EMBL/GenBank/DDBJ databases">
        <authorList>
            <person name="Turner M.S."/>
            <person name="Huang W."/>
        </authorList>
    </citation>
    <scope>NUCLEOTIDE SEQUENCE</scope>
    <source>
        <strain evidence="1">3</strain>
    </source>
</reference>